<feature type="domain" description="Methyltransferase" evidence="1">
    <location>
        <begin position="58"/>
        <end position="188"/>
    </location>
</feature>
<keyword evidence="2" id="KW-0808">Transferase</keyword>
<dbReference type="SUPFAM" id="SSF53335">
    <property type="entry name" value="S-adenosyl-L-methionine-dependent methyltransferases"/>
    <property type="match status" value="1"/>
</dbReference>
<dbReference type="GO" id="GO:0032259">
    <property type="term" value="P:methylation"/>
    <property type="evidence" value="ECO:0007669"/>
    <property type="project" value="UniProtKB-KW"/>
</dbReference>
<accession>A0ABR7N3F2</accession>
<dbReference type="PANTHER" id="PTHR43861">
    <property type="entry name" value="TRANS-ACONITATE 2-METHYLTRANSFERASE-RELATED"/>
    <property type="match status" value="1"/>
</dbReference>
<dbReference type="RefSeq" id="WP_249298304.1">
    <property type="nucleotide sequence ID" value="NZ_JACRSX010000017.1"/>
</dbReference>
<proteinExistence type="predicted"/>
<dbReference type="CDD" id="cd02440">
    <property type="entry name" value="AdoMet_MTases"/>
    <property type="match status" value="1"/>
</dbReference>
<keyword evidence="3" id="KW-1185">Reference proteome</keyword>
<evidence type="ECO:0000313" key="2">
    <source>
        <dbReference type="EMBL" id="MBC8563157.1"/>
    </source>
</evidence>
<keyword evidence="2" id="KW-0489">Methyltransferase</keyword>
<evidence type="ECO:0000259" key="1">
    <source>
        <dbReference type="Pfam" id="PF13847"/>
    </source>
</evidence>
<evidence type="ECO:0000313" key="3">
    <source>
        <dbReference type="Proteomes" id="UP000606193"/>
    </source>
</evidence>
<sequence length="253" mass="29694">MNKKELLFYDDYEAFYTMTKESNAFQSFCKDAFGEDFSQDGFSNKEQIDMILKYIPQNDDVHILDIGCGNGKMLGYLQERTRAHIYGFDYSETAITTAKTLFCKNAEFREGIIGEIEYPKEKFDVIISMDTLYFAADMTAFMAQVRNWLKKDGVFFVGYQEGDVIPKTSNAHTTMLVKALQENNMTYEVTDITKQTYKLLKKKRESAIKYRTLFEDEGYSQWFDMLIGQTEYINVPFEQFKEKMARYIYVIKK</sequence>
<dbReference type="Pfam" id="PF13847">
    <property type="entry name" value="Methyltransf_31"/>
    <property type="match status" value="1"/>
</dbReference>
<dbReference type="InterPro" id="IPR025714">
    <property type="entry name" value="Methyltranfer_dom"/>
</dbReference>
<reference evidence="2 3" key="1">
    <citation type="submission" date="2020-08" db="EMBL/GenBank/DDBJ databases">
        <title>Genome public.</title>
        <authorList>
            <person name="Liu C."/>
            <person name="Sun Q."/>
        </authorList>
    </citation>
    <scope>NUCLEOTIDE SEQUENCE [LARGE SCALE GENOMIC DNA]</scope>
    <source>
        <strain evidence="2 3">NSJ-37</strain>
    </source>
</reference>
<gene>
    <name evidence="2" type="ORF">H8704_11045</name>
</gene>
<name>A0ABR7N3F2_9FIRM</name>
<organism evidence="2 3">
    <name type="scientific">Jutongia huaianensis</name>
    <dbReference type="NCBI Taxonomy" id="2763668"/>
    <lineage>
        <taxon>Bacteria</taxon>
        <taxon>Bacillati</taxon>
        <taxon>Bacillota</taxon>
        <taxon>Clostridia</taxon>
        <taxon>Lachnospirales</taxon>
        <taxon>Lachnospiraceae</taxon>
        <taxon>Jutongia</taxon>
    </lineage>
</organism>
<dbReference type="Proteomes" id="UP000606193">
    <property type="component" value="Unassembled WGS sequence"/>
</dbReference>
<dbReference type="EMBL" id="JACRSX010000017">
    <property type="protein sequence ID" value="MBC8563157.1"/>
    <property type="molecule type" value="Genomic_DNA"/>
</dbReference>
<dbReference type="GO" id="GO:0008168">
    <property type="term" value="F:methyltransferase activity"/>
    <property type="evidence" value="ECO:0007669"/>
    <property type="project" value="UniProtKB-KW"/>
</dbReference>
<dbReference type="InterPro" id="IPR029063">
    <property type="entry name" value="SAM-dependent_MTases_sf"/>
</dbReference>
<comment type="caution">
    <text evidence="2">The sequence shown here is derived from an EMBL/GenBank/DDBJ whole genome shotgun (WGS) entry which is preliminary data.</text>
</comment>
<dbReference type="Gene3D" id="3.40.50.150">
    <property type="entry name" value="Vaccinia Virus protein VP39"/>
    <property type="match status" value="1"/>
</dbReference>
<protein>
    <submittedName>
        <fullName evidence="2">Methyltransferase domain-containing protein</fullName>
    </submittedName>
</protein>